<proteinExistence type="predicted"/>
<dbReference type="VEuPathDB" id="FungiDB:AeMF1_001862"/>
<evidence type="ECO:0000313" key="2">
    <source>
        <dbReference type="Proteomes" id="UP000481153"/>
    </source>
</evidence>
<keyword evidence="2" id="KW-1185">Reference proteome</keyword>
<organism evidence="1 2">
    <name type="scientific">Aphanomyces euteiches</name>
    <dbReference type="NCBI Taxonomy" id="100861"/>
    <lineage>
        <taxon>Eukaryota</taxon>
        <taxon>Sar</taxon>
        <taxon>Stramenopiles</taxon>
        <taxon>Oomycota</taxon>
        <taxon>Saprolegniomycetes</taxon>
        <taxon>Saprolegniales</taxon>
        <taxon>Verrucalvaceae</taxon>
        <taxon>Aphanomyces</taxon>
    </lineage>
</organism>
<dbReference type="Proteomes" id="UP000481153">
    <property type="component" value="Unassembled WGS sequence"/>
</dbReference>
<dbReference type="AlphaFoldDB" id="A0A6G0X7R2"/>
<dbReference type="EMBL" id="VJMJ01000090">
    <property type="protein sequence ID" value="KAF0736075.1"/>
    <property type="molecule type" value="Genomic_DNA"/>
</dbReference>
<reference evidence="1 2" key="1">
    <citation type="submission" date="2019-07" db="EMBL/GenBank/DDBJ databases">
        <title>Genomics analysis of Aphanomyces spp. identifies a new class of oomycete effector associated with host adaptation.</title>
        <authorList>
            <person name="Gaulin E."/>
        </authorList>
    </citation>
    <scope>NUCLEOTIDE SEQUENCE [LARGE SCALE GENOMIC DNA]</scope>
    <source>
        <strain evidence="1 2">ATCC 201684</strain>
    </source>
</reference>
<protein>
    <recommendedName>
        <fullName evidence="3">START domain-containing protein</fullName>
    </recommendedName>
</protein>
<evidence type="ECO:0008006" key="3">
    <source>
        <dbReference type="Google" id="ProtNLM"/>
    </source>
</evidence>
<gene>
    <name evidence="1" type="ORF">Ae201684_007661</name>
</gene>
<name>A0A6G0X7R2_9STRA</name>
<comment type="caution">
    <text evidence="1">The sequence shown here is derived from an EMBL/GenBank/DDBJ whole genome shotgun (WGS) entry which is preliminary data.</text>
</comment>
<sequence>MTETSATSRPVSTEQLPGSLPSCCVRGGSSCLPHNVRLPNVDHQLETQIPPKSMASPESWLQDLQLLIATDNQLTNELANVCELLGEEPAPIVSDFDGSFVSKANKGHSTSRDKTTCATANNSAKTKAQRFYLRQRDEIQTLRQEIEHLTATLNAHGGSRTTSSAIQVWKQIAKTERAGKHKVLEENKHLRDAVCQNGTFIEQMQGVFRKKPRLGTHIDIYRKNGRCTTDRQYHRMQSAMVKAGVIDLDNFLFQVKAYPQSDASYLLEIIHHVDVDAPFRLVGAEAWNVFEGDLPLDLPDGATESYTHVDPYTVYCTFQQTVLEDATVPHMTKGAVENRCLWLTVKPLGNNPNRSRFTLLQHLVWPNEDSPFVSGDVDVVEHSMKRICSGLYVNRPGKFPELAQIDVSHLPNPNMVAFVDRGCQFLQLLRGNVNKAIEKFHEPLAQS</sequence>
<evidence type="ECO:0000313" key="1">
    <source>
        <dbReference type="EMBL" id="KAF0736075.1"/>
    </source>
</evidence>
<accession>A0A6G0X7R2</accession>